<evidence type="ECO:0000259" key="14">
    <source>
        <dbReference type="PROSITE" id="PS50222"/>
    </source>
</evidence>
<dbReference type="Pfam" id="PF13499">
    <property type="entry name" value="EF-hand_7"/>
    <property type="match status" value="1"/>
</dbReference>
<comment type="subcellular location">
    <subcellularLocation>
        <location evidence="1">Mitochondrion inner membrane</location>
        <topology evidence="1">Multi-pass membrane protein</topology>
    </subcellularLocation>
</comment>
<dbReference type="InterPro" id="IPR002167">
    <property type="entry name" value="GDC-like"/>
</dbReference>
<dbReference type="InterPro" id="IPR023395">
    <property type="entry name" value="MCP_dom_sf"/>
</dbReference>
<evidence type="ECO:0000256" key="1">
    <source>
        <dbReference type="ARBA" id="ARBA00004448"/>
    </source>
</evidence>
<reference evidence="15" key="1">
    <citation type="submission" date="2025-08" db="UniProtKB">
        <authorList>
            <consortium name="Ensembl"/>
        </authorList>
    </citation>
    <scope>IDENTIFICATION</scope>
</reference>
<comment type="similarity">
    <text evidence="2 13">Belongs to the mitochondrial carrier (TC 2.A.29) family.</text>
</comment>
<dbReference type="FunFam" id="1.10.238.10:FF:000098">
    <property type="entry name" value="calcium-binding mitochondrial carrier protein SCaMC-2 isoform X1"/>
    <property type="match status" value="1"/>
</dbReference>
<sequence>MLCLCLYVPLMGEAQTEFQYFESKGLPAELKSIFKLSVFIPSQEFSTFRQWKQKIVQAGDKDLDGQLDFEEFVHYLQDHEKKLRLVFKSLDKKNDGRIDAQEIMQSLRDLGVKISEQQAEKILKSMDKNGTMTIDWNEWRDYHLLHPVENIPEIILYWKHSTIFDVGENLTVPDEFTVEERQTGMWWRHLVAGGGAGAVSRTCTAPLDRLKVLMQVHASRSNNMCIVGGFTQMIREGGARSLWRGNGINVLKIAPESAIKFMAYEQIKRLVGTDQETLRIHERLVAGSLAGAIAQSSIYPMEVRVPGPGLGSTCAGEGGGGRGSRSHHSCWALQVLKTRMALRKTGQYSGMLDCARKILAREGVAAFYKGYVPNMLGIIPYAGIDLAVYETLKNAWLQRYAVNSADPGVFVLLACGTMSSTCGQLASYPLALVRTRMQAQASVEGAPEVSMSSLFKQILRTEGAFGLYRGLAPNFMKVIPAVSISYVVYENLKITLGVQSR</sequence>
<dbReference type="PRINTS" id="PR00928">
    <property type="entry name" value="GRAVESDC"/>
</dbReference>
<dbReference type="SMART" id="SM00054">
    <property type="entry name" value="EFh"/>
    <property type="match status" value="3"/>
</dbReference>
<dbReference type="AlphaFoldDB" id="A0A8D1FZU7"/>
<dbReference type="Gene3D" id="1.10.238.10">
    <property type="entry name" value="EF-hand"/>
    <property type="match status" value="2"/>
</dbReference>
<dbReference type="Proteomes" id="UP000694722">
    <property type="component" value="Unplaced"/>
</dbReference>
<dbReference type="InterPro" id="IPR018108">
    <property type="entry name" value="MCP_transmembrane"/>
</dbReference>
<gene>
    <name evidence="15" type="primary">SLC25A25</name>
</gene>
<feature type="domain" description="EF-hand" evidence="14">
    <location>
        <begin position="114"/>
        <end position="149"/>
    </location>
</feature>
<proteinExistence type="inferred from homology"/>
<dbReference type="FunFam" id="1.10.238.10:FF:000028">
    <property type="entry name" value="Putative calcium-binding mitochondrial carrier protein scamc-2"/>
    <property type="match status" value="1"/>
</dbReference>
<dbReference type="InterPro" id="IPR002067">
    <property type="entry name" value="MCP"/>
</dbReference>
<evidence type="ECO:0000256" key="12">
    <source>
        <dbReference type="PROSITE-ProRule" id="PRU00282"/>
    </source>
</evidence>
<dbReference type="PROSITE" id="PS50222">
    <property type="entry name" value="EF_HAND_2"/>
    <property type="match status" value="2"/>
</dbReference>
<name>A0A8D1FZU7_PIG</name>
<dbReference type="InterPro" id="IPR002048">
    <property type="entry name" value="EF_hand_dom"/>
</dbReference>
<dbReference type="PRINTS" id="PR00926">
    <property type="entry name" value="MITOCARRIER"/>
</dbReference>
<keyword evidence="7" id="KW-0999">Mitochondrion inner membrane</keyword>
<organism evidence="15 16">
    <name type="scientific">Sus scrofa</name>
    <name type="common">Pig</name>
    <dbReference type="NCBI Taxonomy" id="9823"/>
    <lineage>
        <taxon>Eukaryota</taxon>
        <taxon>Metazoa</taxon>
        <taxon>Chordata</taxon>
        <taxon>Craniata</taxon>
        <taxon>Vertebrata</taxon>
        <taxon>Euteleostomi</taxon>
        <taxon>Mammalia</taxon>
        <taxon>Eutheria</taxon>
        <taxon>Laurasiatheria</taxon>
        <taxon>Artiodactyla</taxon>
        <taxon>Suina</taxon>
        <taxon>Suidae</taxon>
        <taxon>Sus</taxon>
    </lineage>
</organism>
<evidence type="ECO:0000256" key="2">
    <source>
        <dbReference type="ARBA" id="ARBA00006375"/>
    </source>
</evidence>
<dbReference type="GO" id="GO:0005743">
    <property type="term" value="C:mitochondrial inner membrane"/>
    <property type="evidence" value="ECO:0007669"/>
    <property type="project" value="UniProtKB-SubCell"/>
</dbReference>
<evidence type="ECO:0000256" key="3">
    <source>
        <dbReference type="ARBA" id="ARBA00022448"/>
    </source>
</evidence>
<evidence type="ECO:0000256" key="4">
    <source>
        <dbReference type="ARBA" id="ARBA00022692"/>
    </source>
</evidence>
<evidence type="ECO:0000313" key="15">
    <source>
        <dbReference type="Ensembl" id="ENSSSCP00040042653.1"/>
    </source>
</evidence>
<feature type="repeat" description="Solcar" evidence="12">
    <location>
        <begin position="184"/>
        <end position="270"/>
    </location>
</feature>
<dbReference type="Pfam" id="PF00153">
    <property type="entry name" value="Mito_carr"/>
    <property type="match status" value="3"/>
</dbReference>
<dbReference type="Ensembl" id="ENSSSCT00040096104.1">
    <property type="protein sequence ID" value="ENSSSCP00040042653.1"/>
    <property type="gene ID" value="ENSSSCG00040069686.1"/>
</dbReference>
<dbReference type="InterPro" id="IPR011992">
    <property type="entry name" value="EF-hand-dom_pair"/>
</dbReference>
<keyword evidence="4 12" id="KW-0812">Transmembrane</keyword>
<evidence type="ECO:0000256" key="11">
    <source>
        <dbReference type="ARBA" id="ARBA00023136"/>
    </source>
</evidence>
<dbReference type="PROSITE" id="PS50920">
    <property type="entry name" value="SOLCAR"/>
    <property type="match status" value="3"/>
</dbReference>
<keyword evidence="5" id="KW-0479">Metal-binding</keyword>
<dbReference type="SUPFAM" id="SSF47473">
    <property type="entry name" value="EF-hand"/>
    <property type="match status" value="1"/>
</dbReference>
<accession>A0A8D1FZU7</accession>
<dbReference type="FunFam" id="1.50.40.10:FF:000016">
    <property type="entry name" value="Solute carrier family 25 member 23"/>
    <property type="match status" value="1"/>
</dbReference>
<dbReference type="GO" id="GO:0055085">
    <property type="term" value="P:transmembrane transport"/>
    <property type="evidence" value="ECO:0007669"/>
    <property type="project" value="InterPro"/>
</dbReference>
<dbReference type="Gene3D" id="1.50.40.10">
    <property type="entry name" value="Mitochondrial carrier domain"/>
    <property type="match status" value="1"/>
</dbReference>
<evidence type="ECO:0000256" key="10">
    <source>
        <dbReference type="ARBA" id="ARBA00023128"/>
    </source>
</evidence>
<evidence type="ECO:0000256" key="13">
    <source>
        <dbReference type="RuleBase" id="RU000488"/>
    </source>
</evidence>
<keyword evidence="6" id="KW-0677">Repeat</keyword>
<keyword evidence="3 13" id="KW-0813">Transport</keyword>
<evidence type="ECO:0000256" key="7">
    <source>
        <dbReference type="ARBA" id="ARBA00022792"/>
    </source>
</evidence>
<keyword evidence="11 12" id="KW-0472">Membrane</keyword>
<evidence type="ECO:0000256" key="5">
    <source>
        <dbReference type="ARBA" id="ARBA00022723"/>
    </source>
</evidence>
<dbReference type="PANTHER" id="PTHR24089">
    <property type="entry name" value="SOLUTE CARRIER FAMILY 25"/>
    <property type="match status" value="1"/>
</dbReference>
<evidence type="ECO:0000256" key="9">
    <source>
        <dbReference type="ARBA" id="ARBA00022989"/>
    </source>
</evidence>
<feature type="domain" description="EF-hand" evidence="14">
    <location>
        <begin position="78"/>
        <end position="113"/>
    </location>
</feature>
<keyword evidence="9" id="KW-1133">Transmembrane helix</keyword>
<feature type="repeat" description="Solcar" evidence="12">
    <location>
        <begin position="407"/>
        <end position="495"/>
    </location>
</feature>
<dbReference type="SUPFAM" id="SSF103506">
    <property type="entry name" value="Mitochondrial carrier"/>
    <property type="match status" value="2"/>
</dbReference>
<feature type="repeat" description="Solcar" evidence="12">
    <location>
        <begin position="310"/>
        <end position="395"/>
    </location>
</feature>
<evidence type="ECO:0000256" key="6">
    <source>
        <dbReference type="ARBA" id="ARBA00022737"/>
    </source>
</evidence>
<protein>
    <submittedName>
        <fullName evidence="15">Solute carrier family 25 member 25</fullName>
    </submittedName>
</protein>
<dbReference type="GO" id="GO:0005509">
    <property type="term" value="F:calcium ion binding"/>
    <property type="evidence" value="ECO:0007669"/>
    <property type="project" value="InterPro"/>
</dbReference>
<evidence type="ECO:0000256" key="8">
    <source>
        <dbReference type="ARBA" id="ARBA00022837"/>
    </source>
</evidence>
<dbReference type="Pfam" id="PF13833">
    <property type="entry name" value="EF-hand_8"/>
    <property type="match status" value="1"/>
</dbReference>
<evidence type="ECO:0000313" key="16">
    <source>
        <dbReference type="Proteomes" id="UP000694722"/>
    </source>
</evidence>
<keyword evidence="10" id="KW-0496">Mitochondrion</keyword>
<keyword evidence="8" id="KW-0106">Calcium</keyword>